<dbReference type="RefSeq" id="WP_008854870.1">
    <property type="nucleotide sequence ID" value="NZ_AGFR01000010.1"/>
</dbReference>
<protein>
    <submittedName>
        <fullName evidence="1">Uncharacterized protein</fullName>
    </submittedName>
</protein>
<name>G6F2N4_9PROT</name>
<evidence type="ECO:0000313" key="2">
    <source>
        <dbReference type="Proteomes" id="UP000005939"/>
    </source>
</evidence>
<proteinExistence type="predicted"/>
<gene>
    <name evidence="1" type="ORF">CIN_18800</name>
</gene>
<reference evidence="1 2" key="1">
    <citation type="submission" date="2011-10" db="EMBL/GenBank/DDBJ databases">
        <title>Genome Sequence of Commensalibacter intestini A911, isolated from Drosophila gut.</title>
        <authorList>
            <person name="Lee W.-J."/>
            <person name="Kim E.-K."/>
        </authorList>
    </citation>
    <scope>NUCLEOTIDE SEQUENCE [LARGE SCALE GENOMIC DNA]</scope>
    <source>
        <strain evidence="1 2">A911</strain>
    </source>
</reference>
<accession>G6F2N4</accession>
<dbReference type="Proteomes" id="UP000005939">
    <property type="component" value="Unassembled WGS sequence"/>
</dbReference>
<dbReference type="EMBL" id="AGFR01000010">
    <property type="protein sequence ID" value="EHD13143.1"/>
    <property type="molecule type" value="Genomic_DNA"/>
</dbReference>
<evidence type="ECO:0000313" key="1">
    <source>
        <dbReference type="EMBL" id="EHD13143.1"/>
    </source>
</evidence>
<sequence length="46" mass="5443">MDTQRLKLQTLLEYVKEDTAHIKVSATMLYNELKGKKTYRFVVLLI</sequence>
<organism evidence="1 2">
    <name type="scientific">Commensalibacter intestini A911</name>
    <dbReference type="NCBI Taxonomy" id="1088868"/>
    <lineage>
        <taxon>Bacteria</taxon>
        <taxon>Pseudomonadati</taxon>
        <taxon>Pseudomonadota</taxon>
        <taxon>Alphaproteobacteria</taxon>
        <taxon>Acetobacterales</taxon>
        <taxon>Acetobacteraceae</taxon>
    </lineage>
</organism>
<dbReference type="AlphaFoldDB" id="G6F2N4"/>
<comment type="caution">
    <text evidence="1">The sequence shown here is derived from an EMBL/GenBank/DDBJ whole genome shotgun (WGS) entry which is preliminary data.</text>
</comment>